<gene>
    <name evidence="16" type="ORF">ANANG_G00079310</name>
</gene>
<protein>
    <recommendedName>
        <fullName evidence="18">Zinc finger homeobox 4</fullName>
    </recommendedName>
</protein>
<feature type="domain" description="C2H2-type" evidence="15">
    <location>
        <begin position="581"/>
        <end position="609"/>
    </location>
</feature>
<keyword evidence="4" id="KW-0677">Repeat</keyword>
<feature type="region of interest" description="Disordered" evidence="13">
    <location>
        <begin position="778"/>
        <end position="820"/>
    </location>
</feature>
<dbReference type="PANTHER" id="PTHR45891:SF2">
    <property type="entry name" value="ZINC FINGER HOMEOBOX PROTEIN 4"/>
    <property type="match status" value="1"/>
</dbReference>
<feature type="domain" description="Homeobox" evidence="14">
    <location>
        <begin position="143"/>
        <end position="203"/>
    </location>
</feature>
<evidence type="ECO:0000256" key="1">
    <source>
        <dbReference type="ARBA" id="ARBA00004123"/>
    </source>
</evidence>
<proteinExistence type="predicted"/>
<keyword evidence="9 11" id="KW-0539">Nucleus</keyword>
<dbReference type="FunFam" id="1.10.10.60:FF:000064">
    <property type="entry name" value="Zinc finger homeobox protein 4"/>
    <property type="match status" value="1"/>
</dbReference>
<feature type="region of interest" description="Disordered" evidence="13">
    <location>
        <begin position="463"/>
        <end position="516"/>
    </location>
</feature>
<dbReference type="InterPro" id="IPR051968">
    <property type="entry name" value="ZnFinger_Homeobox_TR"/>
</dbReference>
<dbReference type="PROSITE" id="PS50157">
    <property type="entry name" value="ZINC_FINGER_C2H2_2"/>
    <property type="match status" value="2"/>
</dbReference>
<dbReference type="InterPro" id="IPR009057">
    <property type="entry name" value="Homeodomain-like_sf"/>
</dbReference>
<feature type="domain" description="Homeobox" evidence="14">
    <location>
        <begin position="46"/>
        <end position="106"/>
    </location>
</feature>
<evidence type="ECO:0000256" key="9">
    <source>
        <dbReference type="ARBA" id="ARBA00023242"/>
    </source>
</evidence>
<dbReference type="SUPFAM" id="SSF57667">
    <property type="entry name" value="beta-beta-alpha zinc fingers"/>
    <property type="match status" value="2"/>
</dbReference>
<feature type="DNA-binding region" description="Homeobox" evidence="11">
    <location>
        <begin position="819"/>
        <end position="878"/>
    </location>
</feature>
<evidence type="ECO:0000256" key="8">
    <source>
        <dbReference type="ARBA" id="ARBA00023155"/>
    </source>
</evidence>
<feature type="region of interest" description="Disordered" evidence="13">
    <location>
        <begin position="273"/>
        <end position="380"/>
    </location>
</feature>
<dbReference type="GO" id="GO:0000981">
    <property type="term" value="F:DNA-binding transcription factor activity, RNA polymerase II-specific"/>
    <property type="evidence" value="ECO:0007669"/>
    <property type="project" value="InterPro"/>
</dbReference>
<feature type="compositionally biased region" description="Polar residues" evidence="13">
    <location>
        <begin position="713"/>
        <end position="730"/>
    </location>
</feature>
<evidence type="ECO:0000256" key="2">
    <source>
        <dbReference type="ARBA" id="ARBA00022491"/>
    </source>
</evidence>
<feature type="DNA-binding region" description="Homeobox" evidence="11">
    <location>
        <begin position="48"/>
        <end position="107"/>
    </location>
</feature>
<dbReference type="InterPro" id="IPR036236">
    <property type="entry name" value="Znf_C2H2_sf"/>
</dbReference>
<dbReference type="GO" id="GO:0005634">
    <property type="term" value="C:nucleus"/>
    <property type="evidence" value="ECO:0007669"/>
    <property type="project" value="UniProtKB-SubCell"/>
</dbReference>
<evidence type="ECO:0000256" key="3">
    <source>
        <dbReference type="ARBA" id="ARBA00022723"/>
    </source>
</evidence>
<evidence type="ECO:0000313" key="17">
    <source>
        <dbReference type="Proteomes" id="UP001044222"/>
    </source>
</evidence>
<reference evidence="16" key="1">
    <citation type="submission" date="2021-01" db="EMBL/GenBank/DDBJ databases">
        <title>A chromosome-scale assembly of European eel, Anguilla anguilla.</title>
        <authorList>
            <person name="Henkel C."/>
            <person name="Jong-Raadsen S.A."/>
            <person name="Dufour S."/>
            <person name="Weltzien F.-A."/>
            <person name="Palstra A.P."/>
            <person name="Pelster B."/>
            <person name="Spaink H.P."/>
            <person name="Van Den Thillart G.E."/>
            <person name="Jansen H."/>
            <person name="Zahm M."/>
            <person name="Klopp C."/>
            <person name="Cedric C."/>
            <person name="Louis A."/>
            <person name="Berthelot C."/>
            <person name="Parey E."/>
            <person name="Roest Crollius H."/>
            <person name="Montfort J."/>
            <person name="Robinson-Rechavi M."/>
            <person name="Bucao C."/>
            <person name="Bouchez O."/>
            <person name="Gislard M."/>
            <person name="Lluch J."/>
            <person name="Milhes M."/>
            <person name="Lampietro C."/>
            <person name="Lopez Roques C."/>
            <person name="Donnadieu C."/>
            <person name="Braasch I."/>
            <person name="Desvignes T."/>
            <person name="Postlethwait J."/>
            <person name="Bobe J."/>
            <person name="Guiguen Y."/>
            <person name="Dirks R."/>
        </authorList>
    </citation>
    <scope>NUCLEOTIDE SEQUENCE</scope>
    <source>
        <strain evidence="16">Tag_6206</strain>
        <tissue evidence="16">Liver</tissue>
    </source>
</reference>
<feature type="compositionally biased region" description="Low complexity" evidence="13">
    <location>
        <begin position="463"/>
        <end position="483"/>
    </location>
</feature>
<feature type="DNA-binding region" description="Homeobox" evidence="11">
    <location>
        <begin position="511"/>
        <end position="570"/>
    </location>
</feature>
<dbReference type="PROSITE" id="PS00027">
    <property type="entry name" value="HOMEOBOX_1"/>
    <property type="match status" value="2"/>
</dbReference>
<feature type="compositionally biased region" description="Pro residues" evidence="13">
    <location>
        <begin position="352"/>
        <end position="365"/>
    </location>
</feature>
<feature type="domain" description="C2H2-type" evidence="15">
    <location>
        <begin position="231"/>
        <end position="260"/>
    </location>
</feature>
<dbReference type="PROSITE" id="PS50071">
    <property type="entry name" value="HOMEOBOX_2"/>
    <property type="match status" value="4"/>
</dbReference>
<feature type="compositionally biased region" description="Pro residues" evidence="13">
    <location>
        <begin position="1050"/>
        <end position="1070"/>
    </location>
</feature>
<dbReference type="Proteomes" id="UP001044222">
    <property type="component" value="Unassembled WGS sequence"/>
</dbReference>
<feature type="region of interest" description="Disordered" evidence="13">
    <location>
        <begin position="713"/>
        <end position="737"/>
    </location>
</feature>
<dbReference type="PANTHER" id="PTHR45891">
    <property type="entry name" value="ZINC FINGER HOMEOBOX PROTEIN"/>
    <property type="match status" value="1"/>
</dbReference>
<keyword evidence="17" id="KW-1185">Reference proteome</keyword>
<comment type="caution">
    <text evidence="16">The sequence shown here is derived from an EMBL/GenBank/DDBJ whole genome shotgun (WGS) entry which is preliminary data.</text>
</comment>
<evidence type="ECO:0000256" key="4">
    <source>
        <dbReference type="ARBA" id="ARBA00022737"/>
    </source>
</evidence>
<feature type="compositionally biased region" description="Low complexity" evidence="13">
    <location>
        <begin position="367"/>
        <end position="380"/>
    </location>
</feature>
<name>A0A9D3MMS6_ANGAN</name>
<keyword evidence="8 11" id="KW-0371">Homeobox</keyword>
<feature type="compositionally biased region" description="Low complexity" evidence="13">
    <location>
        <begin position="1034"/>
        <end position="1044"/>
    </location>
</feature>
<feature type="domain" description="Homeobox" evidence="14">
    <location>
        <begin position="509"/>
        <end position="569"/>
    </location>
</feature>
<dbReference type="Gene3D" id="1.10.10.60">
    <property type="entry name" value="Homeodomain-like"/>
    <property type="match status" value="4"/>
</dbReference>
<feature type="domain" description="Homeobox" evidence="14">
    <location>
        <begin position="817"/>
        <end position="877"/>
    </location>
</feature>
<keyword evidence="6" id="KW-0862">Zinc</keyword>
<keyword evidence="3" id="KW-0479">Metal-binding</keyword>
<dbReference type="GO" id="GO:0000978">
    <property type="term" value="F:RNA polymerase II cis-regulatory region sequence-specific DNA binding"/>
    <property type="evidence" value="ECO:0007669"/>
    <property type="project" value="TreeGrafter"/>
</dbReference>
<feature type="DNA-binding region" description="Homeobox" evidence="11">
    <location>
        <begin position="145"/>
        <end position="204"/>
    </location>
</feature>
<dbReference type="InterPro" id="IPR001356">
    <property type="entry name" value="HD"/>
</dbReference>
<feature type="compositionally biased region" description="Low complexity" evidence="13">
    <location>
        <begin position="795"/>
        <end position="810"/>
    </location>
</feature>
<dbReference type="FunFam" id="1.10.10.60:FF:000082">
    <property type="entry name" value="Putative zinc finger homeobox protein 4"/>
    <property type="match status" value="1"/>
</dbReference>
<dbReference type="GO" id="GO:0008270">
    <property type="term" value="F:zinc ion binding"/>
    <property type="evidence" value="ECO:0007669"/>
    <property type="project" value="UniProtKB-KW"/>
</dbReference>
<evidence type="ECO:0000256" key="6">
    <source>
        <dbReference type="ARBA" id="ARBA00022833"/>
    </source>
</evidence>
<feature type="region of interest" description="Disordered" evidence="13">
    <location>
        <begin position="1021"/>
        <end position="1121"/>
    </location>
</feature>
<evidence type="ECO:0000256" key="5">
    <source>
        <dbReference type="ARBA" id="ARBA00022771"/>
    </source>
</evidence>
<keyword evidence="5 10" id="KW-0863">Zinc-finger</keyword>
<evidence type="ECO:0000256" key="11">
    <source>
        <dbReference type="PROSITE-ProRule" id="PRU00108"/>
    </source>
</evidence>
<dbReference type="FunFam" id="1.10.10.60:FF:000058">
    <property type="entry name" value="zinc finger homeobox protein 4"/>
    <property type="match status" value="1"/>
</dbReference>
<keyword evidence="2" id="KW-0678">Repressor</keyword>
<dbReference type="CDD" id="cd00086">
    <property type="entry name" value="homeodomain"/>
    <property type="match status" value="4"/>
</dbReference>
<keyword evidence="7 11" id="KW-0238">DNA-binding</keyword>
<sequence>MMQSVQHPGLPPQLALQLPTMDSLSSDLTQLCQQQLGLDPNFLRQSQFKRPRTRITDDQLKILRAYFDINNSPNEEQIQEMADKSGLPQKVIKHWFRNTLFKERQRSKDSPYNFSIPPITTLEDIRIESQFSTLEYYRTDATMNKRSSRTRFTDYQLRVLQDFFDTNAYPKDDEIEQLSTVLNLPTRVIVVWFQNARQKARKSYENQADAKDSEKKELTNERYIRTSNMQYQCKKCSVVFPRIFDLITHQKKLCYKDEDDDGNDDIQPEEYIDASDQSLPKSLGPTDLSKHHHVTATSSGSSSPLMPSPRPDMGKISPKPDVTTDKPKLAENIPSQVAKALSEPRPSKASTPQPPLQKAPQPPMTRPHSQPQSAAVPSSPLSIALSSLTNSLPPQMLQYQCDQCKIAFPTVELWQEHQHMHFLAAQNQFLHSQFLERPLDMPYMIFDPNNPLMTGQLLAGALSQMPTQSSSSLSTPPGSGSSSLKRKLDDKEENSSNDKDGGNSGEDQHRDKRLRTTITPEQLEILYDKYLLDSNPTRKMLDHIAREVGLKKRVVQVWFQNTRARERKGQFRALGPAQSHKKCPFCRALFKAKSALDSHIRSRHWHEAKQAGFSLPPSPMMPQDDGAESPNKYNFFEYPQLPIKTELSEYELPAATSTPIKLTESPLKNFLSPSSLKAENSDETEGLNINSAEVSYDLNKTDFDETSSINTAISDATTGDEGNNEGESQTGNGGEKLSESKMNLILNSEACEERFGLVSPSLSYSKDGSEQYFSMREDDLDESADRSETSSLADPSSPSPFGGSNPFKSGKGSGERPGHKRFRTQMSNLQLKVLKACFSDYRTPTMQECEMLGNEIGLPKRVVQVWFQNARAKEKKFKINIGKPFMISQGSPDGPRPECTLCGVKYTARISIRDHIFSKQHIAKVQETLGNQVDREKDYLAPTTVRQLMAQQEIDRLKKSTDVLSLPAQQQSVDNNALHGLSLPTGYPGISGLPPVLLPGVNGPSSLPVFPPNTPALASPGAGMLGFPTPATPSPAMSLSSAPSKTLLQTPPPPPPPPPPPVPPPVPPTPMANHQAEQHSKDPEKEKKLEMPKKVKREVENSHHEAPSIKKREKSSPALSAMGKGLSQERCFFPLCFSSSYPLLAFNGYLNFVQHLRGSALTTHRKLFR</sequence>
<evidence type="ECO:0000259" key="15">
    <source>
        <dbReference type="PROSITE" id="PS50157"/>
    </source>
</evidence>
<evidence type="ECO:0000313" key="16">
    <source>
        <dbReference type="EMBL" id="KAG5850165.1"/>
    </source>
</evidence>
<evidence type="ECO:0000256" key="7">
    <source>
        <dbReference type="ARBA" id="ARBA00023125"/>
    </source>
</evidence>
<evidence type="ECO:0000256" key="13">
    <source>
        <dbReference type="SAM" id="MobiDB-lite"/>
    </source>
</evidence>
<dbReference type="FunFam" id="1.10.10.60:FF:000096">
    <property type="entry name" value="Zinc finger homeobox protein 4"/>
    <property type="match status" value="1"/>
</dbReference>
<dbReference type="SMART" id="SM00355">
    <property type="entry name" value="ZnF_C2H2"/>
    <property type="match status" value="4"/>
</dbReference>
<evidence type="ECO:0000256" key="10">
    <source>
        <dbReference type="PROSITE-ProRule" id="PRU00042"/>
    </source>
</evidence>
<comment type="subcellular location">
    <subcellularLocation>
        <location evidence="1 11 12">Nucleus</location>
    </subcellularLocation>
</comment>
<dbReference type="SUPFAM" id="SSF46689">
    <property type="entry name" value="Homeodomain-like"/>
    <property type="match status" value="4"/>
</dbReference>
<evidence type="ECO:0000259" key="14">
    <source>
        <dbReference type="PROSITE" id="PS50071"/>
    </source>
</evidence>
<dbReference type="SMART" id="SM00389">
    <property type="entry name" value="HOX"/>
    <property type="match status" value="4"/>
</dbReference>
<dbReference type="AlphaFoldDB" id="A0A9D3MMS6"/>
<feature type="compositionally biased region" description="Basic and acidic residues" evidence="13">
    <location>
        <begin position="486"/>
        <end position="510"/>
    </location>
</feature>
<evidence type="ECO:0008006" key="18">
    <source>
        <dbReference type="Google" id="ProtNLM"/>
    </source>
</evidence>
<feature type="region of interest" description="Disordered" evidence="13">
    <location>
        <begin position="611"/>
        <end position="633"/>
    </location>
</feature>
<accession>A0A9D3MMS6</accession>
<dbReference type="Pfam" id="PF00046">
    <property type="entry name" value="Homeodomain"/>
    <property type="match status" value="4"/>
</dbReference>
<organism evidence="16 17">
    <name type="scientific">Anguilla anguilla</name>
    <name type="common">European freshwater eel</name>
    <name type="synonym">Muraena anguilla</name>
    <dbReference type="NCBI Taxonomy" id="7936"/>
    <lineage>
        <taxon>Eukaryota</taxon>
        <taxon>Metazoa</taxon>
        <taxon>Chordata</taxon>
        <taxon>Craniata</taxon>
        <taxon>Vertebrata</taxon>
        <taxon>Euteleostomi</taxon>
        <taxon>Actinopterygii</taxon>
        <taxon>Neopterygii</taxon>
        <taxon>Teleostei</taxon>
        <taxon>Anguilliformes</taxon>
        <taxon>Anguillidae</taxon>
        <taxon>Anguilla</taxon>
    </lineage>
</organism>
<dbReference type="InterPro" id="IPR013087">
    <property type="entry name" value="Znf_C2H2_type"/>
</dbReference>
<dbReference type="EMBL" id="JAFIRN010000004">
    <property type="protein sequence ID" value="KAG5850165.1"/>
    <property type="molecule type" value="Genomic_DNA"/>
</dbReference>
<evidence type="ECO:0000256" key="12">
    <source>
        <dbReference type="RuleBase" id="RU000682"/>
    </source>
</evidence>
<feature type="compositionally biased region" description="Basic and acidic residues" evidence="13">
    <location>
        <begin position="1076"/>
        <end position="1110"/>
    </location>
</feature>
<dbReference type="InterPro" id="IPR017970">
    <property type="entry name" value="Homeobox_CS"/>
</dbReference>
<dbReference type="PROSITE" id="PS00028">
    <property type="entry name" value="ZINC_FINGER_C2H2_1"/>
    <property type="match status" value="3"/>
</dbReference>